<dbReference type="Proteomes" id="UP000323502">
    <property type="component" value="Unassembled WGS sequence"/>
</dbReference>
<dbReference type="AlphaFoldDB" id="A0A1G7QX90"/>
<organism evidence="2 3">
    <name type="scientific">Sphingomonas carotinifaciens</name>
    <dbReference type="NCBI Taxonomy" id="1166323"/>
    <lineage>
        <taxon>Bacteria</taxon>
        <taxon>Pseudomonadati</taxon>
        <taxon>Pseudomonadota</taxon>
        <taxon>Alphaproteobacteria</taxon>
        <taxon>Sphingomonadales</taxon>
        <taxon>Sphingomonadaceae</taxon>
        <taxon>Sphingomonas</taxon>
    </lineage>
</organism>
<evidence type="ECO:0000313" key="2">
    <source>
        <dbReference type="EMBL" id="SDG02509.1"/>
    </source>
</evidence>
<reference evidence="1 4" key="2">
    <citation type="submission" date="2019-12" db="EMBL/GenBank/DDBJ databases">
        <authorList>
            <person name="Zheng J."/>
        </authorList>
    </citation>
    <scope>NUCLEOTIDE SEQUENCE [LARGE SCALE GENOMIC DNA]</scope>
    <source>
        <strain evidence="1 4">DSM 27347</strain>
    </source>
</reference>
<dbReference type="EMBL" id="FNBI01000009">
    <property type="protein sequence ID" value="SDG02509.1"/>
    <property type="molecule type" value="Genomic_DNA"/>
</dbReference>
<keyword evidence="3" id="KW-1185">Reference proteome</keyword>
<reference evidence="2 3" key="1">
    <citation type="submission" date="2016-10" db="EMBL/GenBank/DDBJ databases">
        <authorList>
            <person name="Varghese N."/>
            <person name="Submissions S."/>
        </authorList>
    </citation>
    <scope>NUCLEOTIDE SEQUENCE [LARGE SCALE GENOMIC DNA]</scope>
    <source>
        <strain evidence="2 3">S7-754</strain>
    </source>
</reference>
<dbReference type="RefSeq" id="WP_149683366.1">
    <property type="nucleotide sequence ID" value="NZ_FNBI01000009.1"/>
</dbReference>
<name>A0A1G7QX90_9SPHN</name>
<dbReference type="EMBL" id="WSUT01000002">
    <property type="protein sequence ID" value="MWC42367.1"/>
    <property type="molecule type" value="Genomic_DNA"/>
</dbReference>
<protein>
    <submittedName>
        <fullName evidence="2">Uncharacterized protein</fullName>
    </submittedName>
</protein>
<gene>
    <name evidence="1" type="ORF">GQR91_01650</name>
    <name evidence="2" type="ORF">SAMN05216557_10960</name>
</gene>
<evidence type="ECO:0000313" key="3">
    <source>
        <dbReference type="Proteomes" id="UP000323502"/>
    </source>
</evidence>
<sequence length="353" mass="37128">MTPVFRFAHTLGRIDAGWRFASADLRRFTALALIRDVWDIVRRDAGPGHVGPAHEASSTHILFTEDPRRDAVLLWLADHAAPVLREAAAWMARMVDAEIRFGTADLALLEVAGDALAVPVAGPVTAALGPDSGMMLTTVAGAVDRLRVVPDFLEAEDGGLVRPLVGAPVRHRVAAPSPGAAWALNLAMLADPRVTERAPPPIGIVSRALFHGLADADAVAGQLMTDAVSAGERTYRRLLMLNDELARGGAALAHLSRNARARDAWGVVAALQMLTRRQLGRALTLSRGGADMQMRALAGAGLATLQPGGVIDYALPEPGPAAPTDASSLAHAVEAIDRDLAAIDRLNEGPHPA</sequence>
<proteinExistence type="predicted"/>
<dbReference type="Proteomes" id="UP000436801">
    <property type="component" value="Unassembled WGS sequence"/>
</dbReference>
<evidence type="ECO:0000313" key="1">
    <source>
        <dbReference type="EMBL" id="MWC42367.1"/>
    </source>
</evidence>
<accession>A0A1G7QX90</accession>
<dbReference type="OrthoDB" id="7503192at2"/>
<evidence type="ECO:0000313" key="4">
    <source>
        <dbReference type="Proteomes" id="UP000436801"/>
    </source>
</evidence>